<dbReference type="AlphaFoldDB" id="A0A7C5XGB2"/>
<dbReference type="NCBIfam" id="NF002096">
    <property type="entry name" value="PRK00939.1"/>
    <property type="match status" value="1"/>
</dbReference>
<dbReference type="PANTHER" id="PTHR12789">
    <property type="entry name" value="DENSITY-REGULATED PROTEIN HOMOLOG"/>
    <property type="match status" value="1"/>
</dbReference>
<keyword evidence="3 4" id="KW-0648">Protein biosynthesis</keyword>
<dbReference type="PROSITE" id="PS50296">
    <property type="entry name" value="SUI1"/>
    <property type="match status" value="1"/>
</dbReference>
<evidence type="ECO:0000313" key="7">
    <source>
        <dbReference type="EMBL" id="HHR95628.1"/>
    </source>
</evidence>
<dbReference type="GO" id="GO:0003743">
    <property type="term" value="F:translation initiation factor activity"/>
    <property type="evidence" value="ECO:0007669"/>
    <property type="project" value="InterPro"/>
</dbReference>
<keyword evidence="2 4" id="KW-0810">Translation regulation</keyword>
<comment type="caution">
    <text evidence="6">The sequence shown here is derived from an EMBL/GenBank/DDBJ whole genome shotgun (WGS) entry which is preliminary data.</text>
</comment>
<proteinExistence type="inferred from homology"/>
<dbReference type="InterPro" id="IPR036877">
    <property type="entry name" value="SUI1_dom_sf"/>
</dbReference>
<evidence type="ECO:0000256" key="4">
    <source>
        <dbReference type="HAMAP-Rule" id="MF_00604"/>
    </source>
</evidence>
<dbReference type="CDD" id="cd11567">
    <property type="entry name" value="YciH_like"/>
    <property type="match status" value="1"/>
</dbReference>
<dbReference type="HAMAP" id="MF_00604">
    <property type="entry name" value="SUI1"/>
    <property type="match status" value="1"/>
</dbReference>
<dbReference type="InterPro" id="IPR022851">
    <property type="entry name" value="SUI1_arc"/>
</dbReference>
<dbReference type="EMBL" id="DRZI01000129">
    <property type="protein sequence ID" value="HHP81619.1"/>
    <property type="molecule type" value="Genomic_DNA"/>
</dbReference>
<reference evidence="6" key="1">
    <citation type="journal article" date="2020" name="mSystems">
        <title>Genome- and Community-Level Interaction Insights into Carbon Utilization and Element Cycling Functions of Hydrothermarchaeota in Hydrothermal Sediment.</title>
        <authorList>
            <person name="Zhou Z."/>
            <person name="Liu Y."/>
            <person name="Xu W."/>
            <person name="Pan J."/>
            <person name="Luo Z.H."/>
            <person name="Li M."/>
        </authorList>
    </citation>
    <scope>NUCLEOTIDE SEQUENCE [LARGE SCALE GENOMIC DNA]</scope>
    <source>
        <strain evidence="7">SpSt-1</strain>
        <strain evidence="6">SpSt-1121</strain>
    </source>
</reference>
<dbReference type="InterPro" id="IPR005872">
    <property type="entry name" value="SUI1_arc_bac"/>
</dbReference>
<comment type="similarity">
    <text evidence="1 4">Belongs to the SUI1 family.</text>
</comment>
<dbReference type="Pfam" id="PF01253">
    <property type="entry name" value="SUI1"/>
    <property type="match status" value="1"/>
</dbReference>
<evidence type="ECO:0000256" key="1">
    <source>
        <dbReference type="ARBA" id="ARBA00005422"/>
    </source>
</evidence>
<evidence type="ECO:0000259" key="5">
    <source>
        <dbReference type="PROSITE" id="PS50296"/>
    </source>
</evidence>
<gene>
    <name evidence="6" type="primary">yciH</name>
    <name evidence="7" type="ORF">ENL47_02110</name>
    <name evidence="6" type="ORF">ENM84_03035</name>
</gene>
<dbReference type="SUPFAM" id="SSF55159">
    <property type="entry name" value="eIF1-like"/>
    <property type="match status" value="1"/>
</dbReference>
<dbReference type="GO" id="GO:0003729">
    <property type="term" value="F:mRNA binding"/>
    <property type="evidence" value="ECO:0007669"/>
    <property type="project" value="TreeGrafter"/>
</dbReference>
<name>A0A7C5XGB2_9CREN</name>
<dbReference type="GO" id="GO:0002188">
    <property type="term" value="P:translation reinitiation"/>
    <property type="evidence" value="ECO:0007669"/>
    <property type="project" value="TreeGrafter"/>
</dbReference>
<dbReference type="GO" id="GO:0006417">
    <property type="term" value="P:regulation of translation"/>
    <property type="evidence" value="ECO:0007669"/>
    <property type="project" value="UniProtKB-UniRule"/>
</dbReference>
<organism evidence="6">
    <name type="scientific">Ignisphaera aggregans</name>
    <dbReference type="NCBI Taxonomy" id="334771"/>
    <lineage>
        <taxon>Archaea</taxon>
        <taxon>Thermoproteota</taxon>
        <taxon>Thermoprotei</taxon>
        <taxon>Desulfurococcales</taxon>
        <taxon>Desulfurococcaceae</taxon>
        <taxon>Ignisphaera</taxon>
    </lineage>
</organism>
<feature type="domain" description="SUI1" evidence="5">
    <location>
        <begin position="25"/>
        <end position="91"/>
    </location>
</feature>
<dbReference type="EMBL" id="DRUB01000034">
    <property type="protein sequence ID" value="HHR95628.1"/>
    <property type="molecule type" value="Genomic_DNA"/>
</dbReference>
<evidence type="ECO:0000256" key="3">
    <source>
        <dbReference type="ARBA" id="ARBA00022917"/>
    </source>
</evidence>
<accession>A0A7C5XGB2</accession>
<sequence>MKSDNLCVGLPPELCTQLEMESQIIKIKLEYRKMGKIVTIVEGIDEKAFDLKKLASYLKTKLAAGGTIKNGRIEIQGDHRSRLKKILIEEFGFRPENIIFIEEEK</sequence>
<dbReference type="PANTHER" id="PTHR12789:SF0">
    <property type="entry name" value="DENSITY-REGULATED PROTEIN"/>
    <property type="match status" value="1"/>
</dbReference>
<evidence type="ECO:0000313" key="6">
    <source>
        <dbReference type="EMBL" id="HHP81619.1"/>
    </source>
</evidence>
<dbReference type="InterPro" id="IPR001950">
    <property type="entry name" value="SUI1"/>
</dbReference>
<dbReference type="GO" id="GO:0001731">
    <property type="term" value="P:formation of translation preinitiation complex"/>
    <property type="evidence" value="ECO:0007669"/>
    <property type="project" value="TreeGrafter"/>
</dbReference>
<dbReference type="InterPro" id="IPR050318">
    <property type="entry name" value="DENR/SUI1_TIF"/>
</dbReference>
<dbReference type="Gene3D" id="3.30.780.10">
    <property type="entry name" value="SUI1-like domain"/>
    <property type="match status" value="1"/>
</dbReference>
<evidence type="ECO:0000256" key="2">
    <source>
        <dbReference type="ARBA" id="ARBA00022845"/>
    </source>
</evidence>
<protein>
    <recommendedName>
        <fullName evidence="4">Protein translation factor SUI1 homolog</fullName>
    </recommendedName>
</protein>